<dbReference type="InterPro" id="IPR050868">
    <property type="entry name" value="ELMO_domain-containing"/>
</dbReference>
<sequence>MGGGGASLALRGDGAISSSGVGSPNGAVDPASPPPPTRVDYVLDTSRPLADTLADLCLNYFGMHPDVHVPGDFVLRVCETEERITEDKIRSLKVADLANLRLAMAPYRHARLIADRLRRLDDEAELKKTVFALQRYLKESDFAAEFLGCGGFEILQRVTLRVDRNAFAYTLNCICVLLNHSLPDSEGESTLAEPAWPQWMQLLPEFIDRKLPTAKIALANSTEMQPNVGRPVTLLSIWLLRKSKPAQREAFYRRLVSSQTTIRLLVSGVSSKSREIQLASLQLINAVLRCDPERRHSHMIRALDSAGMRKVAAWAMSSLREDEPLRRALIEYQAAIVLDYHRGKTTPIDLNILGHSAALDEIWSLAQVSPVGDEKWRRIGFLTEQPSVELRGFGVLDLANMHFFARKCQHEFHQMILDQLELQPEVRCPIMRAAMQVSQVLSDVWDVTSGQPSMARCQSLFLCFEDSFAICLRLFVDLWAAIVPMCRSTGLRRVGALLRSHLREVLASLGESEPKVLSKFRKAMLGTPFHLIREAHLASLASDDRLLENQSYIDARNRLMDMAYAFMREQRLRSMAAGAWFLLLGDEGRCAAGVRFCKLDREFSRLLWADFGSIQTSVPSDSALVNQEILRISSPSAAVSPAGLGPSAHATADKRQHMSSQLMFSVELDRPAPLDIAAATAPAAAAGSKRSSIAMPQQLTDLQARQDTKNMELIFRCKTVNQFGSWFDGLRMLVQRDMESLVSSETMYYVRELVQMHMALWRLAVEDVLPEADIARAAAEDEGSDGAPAWAAAVLGAAAAAKRIPPLPASFGFWHDPGCTDSVRPKPAA</sequence>
<keyword evidence="7" id="KW-1185">Reference proteome</keyword>
<reference evidence="6 7" key="1">
    <citation type="submission" date="2023-09" db="EMBL/GenBank/DDBJ databases">
        <title>Pangenome analysis of Batrachochytrium dendrobatidis and related Chytrids.</title>
        <authorList>
            <person name="Yacoub M.N."/>
            <person name="Stajich J.E."/>
            <person name="James T.Y."/>
        </authorList>
    </citation>
    <scope>NUCLEOTIDE SEQUENCE [LARGE SCALE GENOMIC DNA]</scope>
    <source>
        <strain evidence="6 7">JEL0888</strain>
    </source>
</reference>
<evidence type="ECO:0000256" key="1">
    <source>
        <dbReference type="ARBA" id="ARBA00022703"/>
    </source>
</evidence>
<feature type="region of interest" description="Disordered" evidence="4">
    <location>
        <begin position="15"/>
        <end position="39"/>
    </location>
</feature>
<dbReference type="Gene3D" id="1.25.10.10">
    <property type="entry name" value="Leucine-rich Repeat Variant"/>
    <property type="match status" value="1"/>
</dbReference>
<evidence type="ECO:0000313" key="6">
    <source>
        <dbReference type="EMBL" id="KAL2916363.1"/>
    </source>
</evidence>
<keyword evidence="2" id="KW-0581">Phagocytosis</keyword>
<keyword evidence="3" id="KW-0729">SH3-binding</keyword>
<dbReference type="InterPro" id="IPR006816">
    <property type="entry name" value="ELMO_dom"/>
</dbReference>
<dbReference type="SUPFAM" id="SSF48371">
    <property type="entry name" value="ARM repeat"/>
    <property type="match status" value="1"/>
</dbReference>
<gene>
    <name evidence="6" type="ORF">HK105_204119</name>
</gene>
<organism evidence="6 7">
    <name type="scientific">Polyrhizophydium stewartii</name>
    <dbReference type="NCBI Taxonomy" id="2732419"/>
    <lineage>
        <taxon>Eukaryota</taxon>
        <taxon>Fungi</taxon>
        <taxon>Fungi incertae sedis</taxon>
        <taxon>Chytridiomycota</taxon>
        <taxon>Chytridiomycota incertae sedis</taxon>
        <taxon>Chytridiomycetes</taxon>
        <taxon>Rhizophydiales</taxon>
        <taxon>Rhizophydiales incertae sedis</taxon>
        <taxon>Polyrhizophydium</taxon>
    </lineage>
</organism>
<evidence type="ECO:0000256" key="3">
    <source>
        <dbReference type="ARBA" id="ARBA00023036"/>
    </source>
</evidence>
<dbReference type="InterPro" id="IPR011989">
    <property type="entry name" value="ARM-like"/>
</dbReference>
<feature type="domain" description="ELMO" evidence="5">
    <location>
        <begin position="354"/>
        <end position="506"/>
    </location>
</feature>
<evidence type="ECO:0000256" key="4">
    <source>
        <dbReference type="SAM" id="MobiDB-lite"/>
    </source>
</evidence>
<protein>
    <recommendedName>
        <fullName evidence="5">ELMO domain-containing protein</fullName>
    </recommendedName>
</protein>
<evidence type="ECO:0000259" key="5">
    <source>
        <dbReference type="PROSITE" id="PS51335"/>
    </source>
</evidence>
<keyword evidence="1" id="KW-0053">Apoptosis</keyword>
<dbReference type="PANTHER" id="PTHR12771">
    <property type="entry name" value="ENGULFMENT AND CELL MOTILITY"/>
    <property type="match status" value="1"/>
</dbReference>
<dbReference type="InterPro" id="IPR016024">
    <property type="entry name" value="ARM-type_fold"/>
</dbReference>
<name>A0ABR4NA11_9FUNG</name>
<dbReference type="EMBL" id="JADGIZ020000017">
    <property type="protein sequence ID" value="KAL2916363.1"/>
    <property type="molecule type" value="Genomic_DNA"/>
</dbReference>
<dbReference type="PANTHER" id="PTHR12771:SF56">
    <property type="entry name" value="CED-12"/>
    <property type="match status" value="1"/>
</dbReference>
<evidence type="ECO:0000313" key="7">
    <source>
        <dbReference type="Proteomes" id="UP001527925"/>
    </source>
</evidence>
<proteinExistence type="predicted"/>
<evidence type="ECO:0000256" key="2">
    <source>
        <dbReference type="ARBA" id="ARBA00022907"/>
    </source>
</evidence>
<accession>A0ABR4NA11</accession>
<comment type="caution">
    <text evidence="6">The sequence shown here is derived from an EMBL/GenBank/DDBJ whole genome shotgun (WGS) entry which is preliminary data.</text>
</comment>
<dbReference type="Pfam" id="PF16457">
    <property type="entry name" value="PH_12"/>
    <property type="match status" value="1"/>
</dbReference>
<dbReference type="Pfam" id="PF04727">
    <property type="entry name" value="ELMO_CED12"/>
    <property type="match status" value="1"/>
</dbReference>
<dbReference type="InterPro" id="IPR001849">
    <property type="entry name" value="PH_domain"/>
</dbReference>
<dbReference type="PROSITE" id="PS51335">
    <property type="entry name" value="ELMO"/>
    <property type="match status" value="1"/>
</dbReference>
<dbReference type="Proteomes" id="UP001527925">
    <property type="component" value="Unassembled WGS sequence"/>
</dbReference>